<feature type="region of interest" description="Disordered" evidence="1">
    <location>
        <begin position="217"/>
        <end position="236"/>
    </location>
</feature>
<feature type="signal peptide" evidence="2">
    <location>
        <begin position="1"/>
        <end position="19"/>
    </location>
</feature>
<keyword evidence="4" id="KW-1185">Reference proteome</keyword>
<gene>
    <name evidence="3" type="ORF">VNI00_003755</name>
</gene>
<dbReference type="EMBL" id="JAYKXP010000009">
    <property type="protein sequence ID" value="KAK7054556.1"/>
    <property type="molecule type" value="Genomic_DNA"/>
</dbReference>
<dbReference type="AlphaFoldDB" id="A0AAW0DTT3"/>
<feature type="region of interest" description="Disordered" evidence="1">
    <location>
        <begin position="125"/>
        <end position="146"/>
    </location>
</feature>
<accession>A0AAW0DTT3</accession>
<name>A0AAW0DTT3_9AGAR</name>
<dbReference type="Proteomes" id="UP001383192">
    <property type="component" value="Unassembled WGS sequence"/>
</dbReference>
<keyword evidence="2" id="KW-0732">Signal</keyword>
<feature type="compositionally biased region" description="Polar residues" evidence="1">
    <location>
        <begin position="217"/>
        <end position="226"/>
    </location>
</feature>
<protein>
    <submittedName>
        <fullName evidence="3">Uncharacterized protein</fullName>
    </submittedName>
</protein>
<feature type="chain" id="PRO_5043799373" evidence="2">
    <location>
        <begin position="20"/>
        <end position="236"/>
    </location>
</feature>
<evidence type="ECO:0000256" key="2">
    <source>
        <dbReference type="SAM" id="SignalP"/>
    </source>
</evidence>
<organism evidence="3 4">
    <name type="scientific">Paramarasmius palmivorus</name>
    <dbReference type="NCBI Taxonomy" id="297713"/>
    <lineage>
        <taxon>Eukaryota</taxon>
        <taxon>Fungi</taxon>
        <taxon>Dikarya</taxon>
        <taxon>Basidiomycota</taxon>
        <taxon>Agaricomycotina</taxon>
        <taxon>Agaricomycetes</taxon>
        <taxon>Agaricomycetidae</taxon>
        <taxon>Agaricales</taxon>
        <taxon>Marasmiineae</taxon>
        <taxon>Marasmiaceae</taxon>
        <taxon>Paramarasmius</taxon>
    </lineage>
</organism>
<evidence type="ECO:0000313" key="3">
    <source>
        <dbReference type="EMBL" id="KAK7054556.1"/>
    </source>
</evidence>
<evidence type="ECO:0000313" key="4">
    <source>
        <dbReference type="Proteomes" id="UP001383192"/>
    </source>
</evidence>
<evidence type="ECO:0000256" key="1">
    <source>
        <dbReference type="SAM" id="MobiDB-lite"/>
    </source>
</evidence>
<proteinExistence type="predicted"/>
<comment type="caution">
    <text evidence="3">The sequence shown here is derived from an EMBL/GenBank/DDBJ whole genome shotgun (WGS) entry which is preliminary data.</text>
</comment>
<reference evidence="3 4" key="1">
    <citation type="submission" date="2024-01" db="EMBL/GenBank/DDBJ databases">
        <title>A draft genome for a cacao thread blight-causing isolate of Paramarasmius palmivorus.</title>
        <authorList>
            <person name="Baruah I.K."/>
            <person name="Bukari Y."/>
            <person name="Amoako-Attah I."/>
            <person name="Meinhardt L.W."/>
            <person name="Bailey B.A."/>
            <person name="Cohen S.P."/>
        </authorList>
    </citation>
    <scope>NUCLEOTIDE SEQUENCE [LARGE SCALE GENOMIC DNA]</scope>
    <source>
        <strain evidence="3 4">GH-12</strain>
    </source>
</reference>
<sequence>MYMVYLIGILLFIYSPVQSITLDFRSVQDNNATATIQFRLQRKDTDPVIDVIRLATTTADGGELVINHFLTLGSTQGETFEQKVSNEGLRGSVFQKHRRLRDSTQTIVSPLVDLPPDVEAIAEGDQETPNADPFRVPTPSQIGDSVRHSEIDATRPVSDQHTFIDTGVSKPTSLHVDTSPSAKTAQFTHDLSSDAHHVRTQPRGIEGLEQTLRPREWNTSMYSVATTDPPPSYRSG</sequence>